<reference evidence="1 2" key="1">
    <citation type="submission" date="2014-05" db="EMBL/GenBank/DDBJ databases">
        <authorList>
            <person name="Daugherty S.C."/>
            <person name="Tallon L.J."/>
            <person name="Sadzewicz L."/>
            <person name="Kilian M."/>
            <person name="Tettelin H."/>
        </authorList>
    </citation>
    <scope>NUCLEOTIDE SEQUENCE [LARGE SCALE GENOMIC DNA]</scope>
    <source>
        <strain evidence="1 2">SK642</strain>
    </source>
</reference>
<sequence length="39" mass="4757">MTDYKIFKPFRNLLEVGNKCLKEASRKYYFILNENQRAN</sequence>
<gene>
    <name evidence="1" type="ORF">SK642_0712</name>
</gene>
<name>A0A081QC05_STRMT</name>
<evidence type="ECO:0000313" key="1">
    <source>
        <dbReference type="EMBL" id="KEQ40478.1"/>
    </source>
</evidence>
<proteinExistence type="predicted"/>
<dbReference type="PATRIC" id="fig|28037.97.peg.657"/>
<comment type="caution">
    <text evidence="1">The sequence shown here is derived from an EMBL/GenBank/DDBJ whole genome shotgun (WGS) entry which is preliminary data.</text>
</comment>
<accession>A0A081QC05</accession>
<dbReference type="AlphaFoldDB" id="A0A081QC05"/>
<dbReference type="EMBL" id="JPFW01000007">
    <property type="protein sequence ID" value="KEQ40478.1"/>
    <property type="molecule type" value="Genomic_DNA"/>
</dbReference>
<dbReference type="Proteomes" id="UP000028030">
    <property type="component" value="Unassembled WGS sequence"/>
</dbReference>
<protein>
    <submittedName>
        <fullName evidence="1">Uncharacterized protein</fullName>
    </submittedName>
</protein>
<evidence type="ECO:0000313" key="2">
    <source>
        <dbReference type="Proteomes" id="UP000028030"/>
    </source>
</evidence>
<organism evidence="1 2">
    <name type="scientific">Streptococcus mitis</name>
    <dbReference type="NCBI Taxonomy" id="28037"/>
    <lineage>
        <taxon>Bacteria</taxon>
        <taxon>Bacillati</taxon>
        <taxon>Bacillota</taxon>
        <taxon>Bacilli</taxon>
        <taxon>Lactobacillales</taxon>
        <taxon>Streptococcaceae</taxon>
        <taxon>Streptococcus</taxon>
        <taxon>Streptococcus mitis group</taxon>
    </lineage>
</organism>